<proteinExistence type="predicted"/>
<comment type="caution">
    <text evidence="4">The sequence shown here is derived from an EMBL/GenBank/DDBJ whole genome shotgun (WGS) entry which is preliminary data.</text>
</comment>
<evidence type="ECO:0000256" key="2">
    <source>
        <dbReference type="ARBA" id="ARBA00022643"/>
    </source>
</evidence>
<protein>
    <submittedName>
        <fullName evidence="4">2-nitropropane dioxygenase</fullName>
    </submittedName>
</protein>
<dbReference type="SUPFAM" id="SSF51412">
    <property type="entry name" value="Inosine monophosphate dehydrogenase (IMPDH)"/>
    <property type="match status" value="1"/>
</dbReference>
<keyword evidence="4" id="KW-0223">Dioxygenase</keyword>
<evidence type="ECO:0000313" key="4">
    <source>
        <dbReference type="EMBL" id="PKQ65493.1"/>
    </source>
</evidence>
<keyword evidence="3" id="KW-0560">Oxidoreductase</keyword>
<reference evidence="4 5" key="1">
    <citation type="journal article" date="2017" name="Front. Microbiol.">
        <title>Labilibaculum manganireducens gen. nov., sp. nov. and Labilibaculum filiforme sp. nov., Novel Bacteroidetes Isolated from Subsurface Sediments of the Baltic Sea.</title>
        <authorList>
            <person name="Vandieken V."/>
            <person name="Marshall I.P."/>
            <person name="Niemann H."/>
            <person name="Engelen B."/>
            <person name="Cypionka H."/>
        </authorList>
    </citation>
    <scope>NUCLEOTIDE SEQUENCE [LARGE SCALE GENOMIC DNA]</scope>
    <source>
        <strain evidence="4 5">59.16B</strain>
    </source>
</reference>
<dbReference type="CDD" id="cd04730">
    <property type="entry name" value="NPD_like"/>
    <property type="match status" value="1"/>
</dbReference>
<dbReference type="GO" id="GO:0018580">
    <property type="term" value="F:nitronate monooxygenase activity"/>
    <property type="evidence" value="ECO:0007669"/>
    <property type="project" value="InterPro"/>
</dbReference>
<dbReference type="GO" id="GO:0051213">
    <property type="term" value="F:dioxygenase activity"/>
    <property type="evidence" value="ECO:0007669"/>
    <property type="project" value="UniProtKB-KW"/>
</dbReference>
<dbReference type="Gene3D" id="3.20.20.70">
    <property type="entry name" value="Aldolase class I"/>
    <property type="match status" value="1"/>
</dbReference>
<dbReference type="OrthoDB" id="9778912at2"/>
<dbReference type="EMBL" id="MVDD01000001">
    <property type="protein sequence ID" value="PKQ65493.1"/>
    <property type="molecule type" value="Genomic_DNA"/>
</dbReference>
<organism evidence="4 5">
    <name type="scientific">Labilibaculum filiforme</name>
    <dbReference type="NCBI Taxonomy" id="1940526"/>
    <lineage>
        <taxon>Bacteria</taxon>
        <taxon>Pseudomonadati</taxon>
        <taxon>Bacteroidota</taxon>
        <taxon>Bacteroidia</taxon>
        <taxon>Marinilabiliales</taxon>
        <taxon>Marinifilaceae</taxon>
        <taxon>Labilibaculum</taxon>
    </lineage>
</organism>
<accession>A0A2N3I5F3</accession>
<gene>
    <name evidence="4" type="ORF">BZG02_00350</name>
</gene>
<keyword evidence="5" id="KW-1185">Reference proteome</keyword>
<dbReference type="Pfam" id="PF03060">
    <property type="entry name" value="NMO"/>
    <property type="match status" value="2"/>
</dbReference>
<dbReference type="InterPro" id="IPR004136">
    <property type="entry name" value="NMO"/>
</dbReference>
<evidence type="ECO:0000256" key="1">
    <source>
        <dbReference type="ARBA" id="ARBA00022630"/>
    </source>
</evidence>
<dbReference type="AlphaFoldDB" id="A0A2N3I5F3"/>
<dbReference type="PANTHER" id="PTHR32332">
    <property type="entry name" value="2-NITROPROPANE DIOXYGENASE"/>
    <property type="match status" value="1"/>
</dbReference>
<name>A0A2N3I5F3_9BACT</name>
<dbReference type="Proteomes" id="UP000233535">
    <property type="component" value="Unassembled WGS sequence"/>
</dbReference>
<evidence type="ECO:0000313" key="5">
    <source>
        <dbReference type="Proteomes" id="UP000233535"/>
    </source>
</evidence>
<dbReference type="PANTHER" id="PTHR32332:SF20">
    <property type="entry name" value="2-NITROPROPANE DIOXYGENASE-LIKE PROTEIN"/>
    <property type="match status" value="1"/>
</dbReference>
<sequence>MTNRITSLFNIQYPIIQGGMVWCSGWKLAAAVSNAGGLGLIGAGSMHPDTFQEHIQKTKAATNKPFGVNVPLLYPEMDKIMDIIVNEGVKIVFTSAGSPKKWTPFLKKHGITVVHVVSSAFFAKKCEDTGVDAVVAEGFEAGGHNGREETTTMTLIPSVRKAIQLPLIAAGGIGSGESMLSAMILGADGVQMGTRFAISEESSAHINFKNSILQLGEGETKLALKKLAPTRLIKNQFFNQVNEAECRGASADEMKQLLGKGRAKSGMFEGDLEEGELEIGQVSALIDKIQTVSEIITQINKEYQNSLAQLKSDKYLF</sequence>
<dbReference type="InterPro" id="IPR013785">
    <property type="entry name" value="Aldolase_TIM"/>
</dbReference>
<dbReference type="RefSeq" id="WP_101259425.1">
    <property type="nucleotide sequence ID" value="NZ_MVDD01000001.1"/>
</dbReference>
<keyword evidence="1" id="KW-0285">Flavoprotein</keyword>
<keyword evidence="2" id="KW-0288">FMN</keyword>
<evidence type="ECO:0000256" key="3">
    <source>
        <dbReference type="ARBA" id="ARBA00023002"/>
    </source>
</evidence>